<evidence type="ECO:0000256" key="2">
    <source>
        <dbReference type="ARBA" id="ARBA00004754"/>
    </source>
</evidence>
<dbReference type="SUPFAM" id="SSF158694">
    <property type="entry name" value="UraD-Like"/>
    <property type="match status" value="1"/>
</dbReference>
<evidence type="ECO:0000256" key="6">
    <source>
        <dbReference type="ARBA" id="ARBA00023239"/>
    </source>
</evidence>
<comment type="catalytic activity">
    <reaction evidence="1">
        <text>5-hydroxy-2-oxo-4-ureido-2,5-dihydro-1H-imidazole-5-carboxylate + H(+) = (S)-allantoin + CO2</text>
        <dbReference type="Rhea" id="RHEA:26301"/>
        <dbReference type="ChEBI" id="CHEBI:15378"/>
        <dbReference type="ChEBI" id="CHEBI:15678"/>
        <dbReference type="ChEBI" id="CHEBI:16526"/>
        <dbReference type="ChEBI" id="CHEBI:58639"/>
        <dbReference type="EC" id="4.1.1.97"/>
    </reaction>
</comment>
<dbReference type="GO" id="GO:0051997">
    <property type="term" value="F:2-oxo-4-hydroxy-4-carboxy-5-ureidoimidazoline decarboxylase activity"/>
    <property type="evidence" value="ECO:0007669"/>
    <property type="project" value="UniProtKB-EC"/>
</dbReference>
<dbReference type="PANTHER" id="PTHR43466">
    <property type="entry name" value="2-OXO-4-HYDROXY-4-CARBOXY-5-UREIDOIMIDAZOLINE DECARBOXYLASE-RELATED"/>
    <property type="match status" value="1"/>
</dbReference>
<evidence type="ECO:0000313" key="8">
    <source>
        <dbReference type="EMBL" id="RZQ63948.1"/>
    </source>
</evidence>
<dbReference type="Gene3D" id="1.10.3330.10">
    <property type="entry name" value="Oxo-4-hydroxy-4-carboxy-5-ureidoimidazoline decarboxylase"/>
    <property type="match status" value="1"/>
</dbReference>
<name>A0A4Q7JA97_9PSEU</name>
<dbReference type="GO" id="GO:0019628">
    <property type="term" value="P:urate catabolic process"/>
    <property type="evidence" value="ECO:0007669"/>
    <property type="project" value="TreeGrafter"/>
</dbReference>
<dbReference type="InterPro" id="IPR017595">
    <property type="entry name" value="OHCU_decarboxylase-2"/>
</dbReference>
<dbReference type="NCBIfam" id="NF010372">
    <property type="entry name" value="PRK13798.1"/>
    <property type="match status" value="1"/>
</dbReference>
<protein>
    <recommendedName>
        <fullName evidence="3">2-oxo-4-hydroxy-4-carboxy-5-ureidoimidazoline decarboxylase</fullName>
        <ecNumber evidence="3">4.1.1.97</ecNumber>
    </recommendedName>
</protein>
<dbReference type="NCBIfam" id="TIGR03180">
    <property type="entry name" value="UraD_2"/>
    <property type="match status" value="1"/>
</dbReference>
<dbReference type="RefSeq" id="WP_130475473.1">
    <property type="nucleotide sequence ID" value="NZ_SFCC01000005.1"/>
</dbReference>
<evidence type="ECO:0000313" key="9">
    <source>
        <dbReference type="Proteomes" id="UP000292003"/>
    </source>
</evidence>
<proteinExistence type="predicted"/>
<dbReference type="EC" id="4.1.1.97" evidence="3"/>
<comment type="caution">
    <text evidence="8">The sequence shown here is derived from an EMBL/GenBank/DDBJ whole genome shotgun (WGS) entry which is preliminary data.</text>
</comment>
<sequence>MLDEFNALPAADAEAELLACCATPAWARRVAAARPFPDADALVEEGERAFDALGWDEVATAVAAHPRIGERAAGADRESAWSRAEQAAVTAADVLAEANAEYERRFGMVFLIRATGRDGEEILAALRERLGNDEATEREVVRGQLREIVALRLRKLVTA</sequence>
<organism evidence="8 9">
    <name type="scientific">Amycolatopsis suaedae</name>
    <dbReference type="NCBI Taxonomy" id="2510978"/>
    <lineage>
        <taxon>Bacteria</taxon>
        <taxon>Bacillati</taxon>
        <taxon>Actinomycetota</taxon>
        <taxon>Actinomycetes</taxon>
        <taxon>Pseudonocardiales</taxon>
        <taxon>Pseudonocardiaceae</taxon>
        <taxon>Amycolatopsis</taxon>
    </lineage>
</organism>
<evidence type="ECO:0000256" key="3">
    <source>
        <dbReference type="ARBA" id="ARBA00012257"/>
    </source>
</evidence>
<dbReference type="InterPro" id="IPR036778">
    <property type="entry name" value="OHCU_decarboxylase_sf"/>
</dbReference>
<keyword evidence="9" id="KW-1185">Reference proteome</keyword>
<dbReference type="PANTHER" id="PTHR43466:SF1">
    <property type="entry name" value="2-OXO-4-HYDROXY-4-CARBOXY-5-UREIDOIMIDAZOLINE DECARBOXYLASE-RELATED"/>
    <property type="match status" value="1"/>
</dbReference>
<dbReference type="InterPro" id="IPR018020">
    <property type="entry name" value="OHCU_decarboxylase"/>
</dbReference>
<evidence type="ECO:0000256" key="5">
    <source>
        <dbReference type="ARBA" id="ARBA00022793"/>
    </source>
</evidence>
<dbReference type="Proteomes" id="UP000292003">
    <property type="component" value="Unassembled WGS sequence"/>
</dbReference>
<dbReference type="EMBL" id="SFCC01000005">
    <property type="protein sequence ID" value="RZQ63948.1"/>
    <property type="molecule type" value="Genomic_DNA"/>
</dbReference>
<comment type="pathway">
    <text evidence="2">Purine metabolism; urate degradation; (S)-allantoin from urate: step 3/3.</text>
</comment>
<evidence type="ECO:0000256" key="4">
    <source>
        <dbReference type="ARBA" id="ARBA00022631"/>
    </source>
</evidence>
<evidence type="ECO:0000259" key="7">
    <source>
        <dbReference type="Pfam" id="PF09349"/>
    </source>
</evidence>
<gene>
    <name evidence="8" type="primary">uraD</name>
    <name evidence="8" type="ORF">EWH70_12445</name>
</gene>
<dbReference type="Pfam" id="PF09349">
    <property type="entry name" value="OHCU_decarbox"/>
    <property type="match status" value="1"/>
</dbReference>
<dbReference type="OrthoDB" id="5243781at2"/>
<keyword evidence="4" id="KW-0659">Purine metabolism</keyword>
<dbReference type="AlphaFoldDB" id="A0A4Q7JA97"/>
<dbReference type="GO" id="GO:0006144">
    <property type="term" value="P:purine nucleobase metabolic process"/>
    <property type="evidence" value="ECO:0007669"/>
    <property type="project" value="UniProtKB-KW"/>
</dbReference>
<keyword evidence="5" id="KW-0210">Decarboxylase</keyword>
<reference evidence="8 9" key="1">
    <citation type="submission" date="2019-02" db="EMBL/GenBank/DDBJ databases">
        <title>Draft genome sequence of Amycolatopsis sp. 8-3EHSu isolated from roots of Suaeda maritima.</title>
        <authorList>
            <person name="Duangmal K."/>
            <person name="Chantavorakit T."/>
        </authorList>
    </citation>
    <scope>NUCLEOTIDE SEQUENCE [LARGE SCALE GENOMIC DNA]</scope>
    <source>
        <strain evidence="8 9">8-3EHSu</strain>
    </source>
</reference>
<evidence type="ECO:0000256" key="1">
    <source>
        <dbReference type="ARBA" id="ARBA00001163"/>
    </source>
</evidence>
<feature type="domain" description="Oxo-4-hydroxy-4-carboxy-5-ureidoimidazoline decarboxylase" evidence="7">
    <location>
        <begin position="6"/>
        <end position="154"/>
    </location>
</feature>
<keyword evidence="6 8" id="KW-0456">Lyase</keyword>
<accession>A0A4Q7JA97</accession>